<dbReference type="Gene3D" id="1.50.10.10">
    <property type="match status" value="1"/>
</dbReference>
<comment type="catalytic activity">
    <reaction evidence="1">
        <text>alpha,alpha-trehalose + H2O = alpha-D-glucose + beta-D-glucose</text>
        <dbReference type="Rhea" id="RHEA:32675"/>
        <dbReference type="ChEBI" id="CHEBI:15377"/>
        <dbReference type="ChEBI" id="CHEBI:15903"/>
        <dbReference type="ChEBI" id="CHEBI:16551"/>
        <dbReference type="ChEBI" id="CHEBI:17925"/>
        <dbReference type="EC" id="3.2.1.28"/>
    </reaction>
</comment>
<feature type="domain" description="GH15-like" evidence="12">
    <location>
        <begin position="217"/>
        <end position="583"/>
    </location>
</feature>
<keyword evidence="5 14" id="KW-0378">Hydrolase</keyword>
<comment type="caution">
    <text evidence="14">The sequence shown here is derived from an EMBL/GenBank/DDBJ whole genome shotgun (WGS) entry which is preliminary data.</text>
</comment>
<evidence type="ECO:0000313" key="15">
    <source>
        <dbReference type="Proteomes" id="UP000032360"/>
    </source>
</evidence>
<evidence type="ECO:0000256" key="3">
    <source>
        <dbReference type="ARBA" id="ARBA00012757"/>
    </source>
</evidence>
<dbReference type="GO" id="GO:0005993">
    <property type="term" value="P:trehalose catabolic process"/>
    <property type="evidence" value="ECO:0007669"/>
    <property type="project" value="UniProtKB-ARBA"/>
</dbReference>
<reference evidence="14 15" key="1">
    <citation type="submission" date="2015-01" db="EMBL/GenBank/DDBJ databases">
        <title>Draft genome of the acidophilic iron oxidizer Acidithrix ferrooxidans strain Py-F3.</title>
        <authorList>
            <person name="Poehlein A."/>
            <person name="Eisen S."/>
            <person name="Schloemann M."/>
            <person name="Johnson B.D."/>
            <person name="Daniel R."/>
            <person name="Muehling M."/>
        </authorList>
    </citation>
    <scope>NUCLEOTIDE SEQUENCE [LARGE SCALE GENOMIC DNA]</scope>
    <source>
        <strain evidence="14 15">Py-F3</strain>
    </source>
</reference>
<evidence type="ECO:0000256" key="5">
    <source>
        <dbReference type="ARBA" id="ARBA00022801"/>
    </source>
</evidence>
<dbReference type="PANTHER" id="PTHR31616:SF0">
    <property type="entry name" value="GLUCAN 1,4-ALPHA-GLUCOSIDASE"/>
    <property type="match status" value="1"/>
</dbReference>
<comment type="similarity">
    <text evidence="2">Belongs to the glycosyl hydrolase 15 family.</text>
</comment>
<dbReference type="AlphaFoldDB" id="A0A0D8HGA5"/>
<dbReference type="FunFam" id="1.50.10.10:FF:000005">
    <property type="entry name" value="Glycosyl hydrolase, glucoamylase"/>
    <property type="match status" value="1"/>
</dbReference>
<protein>
    <recommendedName>
        <fullName evidence="4">Trehalase</fullName>
        <ecNumber evidence="3">3.2.1.28</ecNumber>
    </recommendedName>
    <alternativeName>
        <fullName evidence="8">Alpha,alpha-trehalase</fullName>
    </alternativeName>
    <alternativeName>
        <fullName evidence="9">Alpha,alpha-trehalose glucohydrolase</fullName>
    </alternativeName>
</protein>
<evidence type="ECO:0000256" key="7">
    <source>
        <dbReference type="ARBA" id="ARBA00023295"/>
    </source>
</evidence>
<accession>A0A0D8HGA5</accession>
<dbReference type="EMBL" id="JXYS01000072">
    <property type="protein sequence ID" value="KJF16874.1"/>
    <property type="molecule type" value="Genomic_DNA"/>
</dbReference>
<dbReference type="Pfam" id="PF00723">
    <property type="entry name" value="Glyco_hydro_15"/>
    <property type="match status" value="1"/>
</dbReference>
<evidence type="ECO:0000256" key="4">
    <source>
        <dbReference type="ARBA" id="ARBA00019905"/>
    </source>
</evidence>
<dbReference type="SUPFAM" id="SSF48208">
    <property type="entry name" value="Six-hairpin glycosidases"/>
    <property type="match status" value="1"/>
</dbReference>
<dbReference type="InterPro" id="IPR011613">
    <property type="entry name" value="GH15-like"/>
</dbReference>
<evidence type="ECO:0000256" key="2">
    <source>
        <dbReference type="ARBA" id="ARBA00006188"/>
    </source>
</evidence>
<dbReference type="InterPro" id="IPR008928">
    <property type="entry name" value="6-hairpin_glycosidase_sf"/>
</dbReference>
<evidence type="ECO:0000256" key="1">
    <source>
        <dbReference type="ARBA" id="ARBA00001576"/>
    </source>
</evidence>
<dbReference type="RefSeq" id="WP_052605908.1">
    <property type="nucleotide sequence ID" value="NZ_JXYS01000072.1"/>
</dbReference>
<dbReference type="Proteomes" id="UP000032360">
    <property type="component" value="Unassembled WGS sequence"/>
</dbReference>
<dbReference type="InterPro" id="IPR012341">
    <property type="entry name" value="6hp_glycosidase-like_sf"/>
</dbReference>
<proteinExistence type="inferred from homology"/>
<keyword evidence="6" id="KW-0119">Carbohydrate metabolism</keyword>
<name>A0A0D8HGA5_9ACTN</name>
<comment type="pathway">
    <text evidence="11">Glycan degradation; trehalose degradation; D-glucose from alpha,alpha-trehalose: step 1/1.</text>
</comment>
<keyword evidence="15" id="KW-1185">Reference proteome</keyword>
<comment type="cofactor">
    <cofactor evidence="10">
        <name>phosphate</name>
        <dbReference type="ChEBI" id="CHEBI:43474"/>
    </cofactor>
</comment>
<evidence type="ECO:0000256" key="11">
    <source>
        <dbReference type="ARBA" id="ARBA00060615"/>
    </source>
</evidence>
<feature type="domain" description="Trehalase-like N-terminal" evidence="13">
    <location>
        <begin position="6"/>
        <end position="149"/>
    </location>
</feature>
<dbReference type="STRING" id="1280514.AXFE_22950"/>
<evidence type="ECO:0000256" key="9">
    <source>
        <dbReference type="ARBA" id="ARBA00031637"/>
    </source>
</evidence>
<evidence type="ECO:0000256" key="6">
    <source>
        <dbReference type="ARBA" id="ARBA00023277"/>
    </source>
</evidence>
<dbReference type="EC" id="3.2.1.28" evidence="3"/>
<gene>
    <name evidence="14" type="ORF">AXFE_22950</name>
</gene>
<evidence type="ECO:0000259" key="13">
    <source>
        <dbReference type="Pfam" id="PF19291"/>
    </source>
</evidence>
<dbReference type="GO" id="GO:0004555">
    <property type="term" value="F:alpha,alpha-trehalase activity"/>
    <property type="evidence" value="ECO:0007669"/>
    <property type="project" value="UniProtKB-EC"/>
</dbReference>
<evidence type="ECO:0000256" key="10">
    <source>
        <dbReference type="ARBA" id="ARBA00053030"/>
    </source>
</evidence>
<sequence>MERELIEDYGIIGDLHTVALISKRGSIDWLCLPRFDSNACLARLIGSDENGFWRITPKEPVIKYERRYLPRTLILETTFTTASGKVKVIDFMPPRNSHPSIYRLVEGIDGVVDMTMELIVRFDYGTTVPWVRHMEGGLSMVSGSGGLAISSNVALESEDFKTIANFQAIPGETQTFSAIYHDSITKPPAPHEARESFEHAFSFWQNYMKGCKPIFGEYQEVVERSIITLKALTYQPTGAIVASPTTSLPEQIGGIRNWDYRYCWLRDATFTLYALMIDGFEREALKWREWLLRAAAGDPTQLQIMYGIGGERLIPEFTIPWLSGYRDSAPVRIGNAASNQFQLDVYGELMDAFYQFRRSGIKYSEESWHLQLVIVDFVAKNWDKPDEGIWEIRGPRRHFTYSKVMAWVVFDRAIKLVERYGMAGKDQEWRAIRDDIHKSIMANGYNEELGYFVQDYESTNLDASLLLLPLVGFIDAADPKMVRTAQAIDERLSINNVVKRYETGESGEDGLPGDEGVFLACSFWLVDNMVLAGKTKEAKIRFDKLLQLGNELGLFSEEYDPNNLSMLGNFPQALTHVALINTARNVTQELSPAKHRTSS</sequence>
<evidence type="ECO:0000256" key="8">
    <source>
        <dbReference type="ARBA" id="ARBA00030473"/>
    </source>
</evidence>
<dbReference type="OrthoDB" id="3902805at2"/>
<dbReference type="PANTHER" id="PTHR31616">
    <property type="entry name" value="TREHALASE"/>
    <property type="match status" value="1"/>
</dbReference>
<dbReference type="InterPro" id="IPR045582">
    <property type="entry name" value="Trehalase-like_N"/>
</dbReference>
<evidence type="ECO:0000259" key="12">
    <source>
        <dbReference type="Pfam" id="PF00723"/>
    </source>
</evidence>
<dbReference type="PATRIC" id="fig|1280514.3.peg.3016"/>
<evidence type="ECO:0000313" key="14">
    <source>
        <dbReference type="EMBL" id="KJF16874.1"/>
    </source>
</evidence>
<dbReference type="Pfam" id="PF19291">
    <property type="entry name" value="TREH_N"/>
    <property type="match status" value="1"/>
</dbReference>
<keyword evidence="7 14" id="KW-0326">Glycosidase</keyword>
<organism evidence="14 15">
    <name type="scientific">Acidithrix ferrooxidans</name>
    <dbReference type="NCBI Taxonomy" id="1280514"/>
    <lineage>
        <taxon>Bacteria</taxon>
        <taxon>Bacillati</taxon>
        <taxon>Actinomycetota</taxon>
        <taxon>Acidimicrobiia</taxon>
        <taxon>Acidimicrobiales</taxon>
        <taxon>Acidimicrobiaceae</taxon>
        <taxon>Acidithrix</taxon>
    </lineage>
</organism>